<evidence type="ECO:0000313" key="1">
    <source>
        <dbReference type="EMBL" id="KAI4865632.1"/>
    </source>
</evidence>
<protein>
    <submittedName>
        <fullName evidence="1">Uncharacterized protein</fullName>
    </submittedName>
</protein>
<proteinExistence type="predicted"/>
<keyword evidence="2" id="KW-1185">Reference proteome</keyword>
<name>A0ACB9Z2B3_9PEZI</name>
<accession>A0ACB9Z2B3</accession>
<dbReference type="Proteomes" id="UP001497700">
    <property type="component" value="Unassembled WGS sequence"/>
</dbReference>
<dbReference type="EMBL" id="MU393469">
    <property type="protein sequence ID" value="KAI4865632.1"/>
    <property type="molecule type" value="Genomic_DNA"/>
</dbReference>
<evidence type="ECO:0000313" key="2">
    <source>
        <dbReference type="Proteomes" id="UP001497700"/>
    </source>
</evidence>
<gene>
    <name evidence="1" type="ORF">F4820DRAFT_284219</name>
</gene>
<comment type="caution">
    <text evidence="1">The sequence shown here is derived from an EMBL/GenBank/DDBJ whole genome shotgun (WGS) entry which is preliminary data.</text>
</comment>
<sequence>MVQILRIGALSAFVFALLAKAQNTSNDALSADGDHWSYPHHESSVVTVTKTEIETCYETETETTTKTKTKTKTVYGTTTLLSTVSYAYTVTDEETTTVLSTLSYGYTVTDEETTTASITFIESVTASVTVIEEETTTASVTFTEEETTTLTTIYTSLVPTVTTETLTFTTEIPTTVVSVSGSTLTTTEYSTSVYTTVSTYTTSVLSTLTDIVTDVVTTTFVSISTFPTTDTATVTATEETTAFVTLISTTTFLTTAEITITDSEVSTATFITTQVLTTVVPTTITAPGTITTAPGATITAPPATVTAPPVTTTVFAPPITNTITEPPVTSTVTESPVTVTIASEITSLSTCTVDLAEPSTLVVPPYNATSDLTWGCNPGLICAPPKPGGCNIYLTPPPKEYVCESLSYCINAPLYYPVRWPMFQTGHYRTTPDYYNIPPPAFGLSYDIFAVTYVDTPSGTIETGNWGSQASITAWPPSTTESTSTAVAKTYPYAEHAKIGKRSATLPSSCYDTCNNAYLEAQRIGKTGSLCENGSLFRTYTQSCQRCSSESVSWEDNIRDTWLPLFAPYLDYCSAHNPTPIVPTGAAAEVTTPAGGSTGAGVSAGTSTGVIGTPTFPTSELLREQLYPEHNCRDYDRI</sequence>
<reference evidence="1 2" key="1">
    <citation type="journal article" date="2022" name="New Phytol.">
        <title>Ecological generalism drives hyperdiversity of secondary metabolite gene clusters in xylarialean endophytes.</title>
        <authorList>
            <person name="Franco M.E.E."/>
            <person name="Wisecaver J.H."/>
            <person name="Arnold A.E."/>
            <person name="Ju Y.M."/>
            <person name="Slot J.C."/>
            <person name="Ahrendt S."/>
            <person name="Moore L.P."/>
            <person name="Eastman K.E."/>
            <person name="Scott K."/>
            <person name="Konkel Z."/>
            <person name="Mondo S.J."/>
            <person name="Kuo A."/>
            <person name="Hayes R.D."/>
            <person name="Haridas S."/>
            <person name="Andreopoulos B."/>
            <person name="Riley R."/>
            <person name="LaButti K."/>
            <person name="Pangilinan J."/>
            <person name="Lipzen A."/>
            <person name="Amirebrahimi M."/>
            <person name="Yan J."/>
            <person name="Adam C."/>
            <person name="Keymanesh K."/>
            <person name="Ng V."/>
            <person name="Louie K."/>
            <person name="Northen T."/>
            <person name="Drula E."/>
            <person name="Henrissat B."/>
            <person name="Hsieh H.M."/>
            <person name="Youens-Clark K."/>
            <person name="Lutzoni F."/>
            <person name="Miadlikowska J."/>
            <person name="Eastwood D.C."/>
            <person name="Hamelin R.C."/>
            <person name="Grigoriev I.V."/>
            <person name="U'Ren J.M."/>
        </authorList>
    </citation>
    <scope>NUCLEOTIDE SEQUENCE [LARGE SCALE GENOMIC DNA]</scope>
    <source>
        <strain evidence="1 2">CBS 119005</strain>
    </source>
</reference>
<organism evidence="1 2">
    <name type="scientific">Hypoxylon rubiginosum</name>
    <dbReference type="NCBI Taxonomy" id="110542"/>
    <lineage>
        <taxon>Eukaryota</taxon>
        <taxon>Fungi</taxon>
        <taxon>Dikarya</taxon>
        <taxon>Ascomycota</taxon>
        <taxon>Pezizomycotina</taxon>
        <taxon>Sordariomycetes</taxon>
        <taxon>Xylariomycetidae</taxon>
        <taxon>Xylariales</taxon>
        <taxon>Hypoxylaceae</taxon>
        <taxon>Hypoxylon</taxon>
    </lineage>
</organism>